<dbReference type="GO" id="GO:0046872">
    <property type="term" value="F:metal ion binding"/>
    <property type="evidence" value="ECO:0007669"/>
    <property type="project" value="UniProtKB-KW"/>
</dbReference>
<dbReference type="InterPro" id="IPR006206">
    <property type="entry name" value="Mevalonate/galactokinase"/>
</dbReference>
<dbReference type="SUPFAM" id="SSF54211">
    <property type="entry name" value="Ribosomal protein S5 domain 2-like"/>
    <property type="match status" value="1"/>
</dbReference>
<dbReference type="Pfam" id="PF00288">
    <property type="entry name" value="GHMP_kinases_N"/>
    <property type="match status" value="1"/>
</dbReference>
<dbReference type="PRINTS" id="PR00473">
    <property type="entry name" value="GALCTOKINASE"/>
</dbReference>
<evidence type="ECO:0000256" key="11">
    <source>
        <dbReference type="NCBIfam" id="TIGR00131"/>
    </source>
</evidence>
<evidence type="ECO:0000256" key="7">
    <source>
        <dbReference type="ARBA" id="ARBA00022840"/>
    </source>
</evidence>
<dbReference type="PANTHER" id="PTHR10457">
    <property type="entry name" value="MEVALONATE KINASE/GALACTOKINASE"/>
    <property type="match status" value="1"/>
</dbReference>
<dbReference type="OrthoDB" id="250531at2"/>
<dbReference type="InterPro" id="IPR019539">
    <property type="entry name" value="GalKase_N"/>
</dbReference>
<comment type="caution">
    <text evidence="15">The sequence shown here is derived from an EMBL/GenBank/DDBJ whole genome shotgun (WGS) entry which is preliminary data.</text>
</comment>
<evidence type="ECO:0000313" key="16">
    <source>
        <dbReference type="Proteomes" id="UP000316747"/>
    </source>
</evidence>
<keyword evidence="16" id="KW-1185">Reference proteome</keyword>
<dbReference type="GO" id="GO:0005524">
    <property type="term" value="F:ATP binding"/>
    <property type="evidence" value="ECO:0007669"/>
    <property type="project" value="UniProtKB-UniRule"/>
</dbReference>
<evidence type="ECO:0000259" key="13">
    <source>
        <dbReference type="Pfam" id="PF08544"/>
    </source>
</evidence>
<dbReference type="InterPro" id="IPR006204">
    <property type="entry name" value="GHMP_kinase_N_dom"/>
</dbReference>
<evidence type="ECO:0000256" key="2">
    <source>
        <dbReference type="ARBA" id="ARBA00022490"/>
    </source>
</evidence>
<evidence type="ECO:0000256" key="8">
    <source>
        <dbReference type="ARBA" id="ARBA00022842"/>
    </source>
</evidence>
<gene>
    <name evidence="15" type="ORF">FBY41_4239</name>
</gene>
<dbReference type="SUPFAM" id="SSF55060">
    <property type="entry name" value="GHMP Kinase, C-terminal domain"/>
    <property type="match status" value="1"/>
</dbReference>
<comment type="similarity">
    <text evidence="1">Belongs to the GHMP kinase family. GalK subfamily.</text>
</comment>
<proteinExistence type="inferred from homology"/>
<evidence type="ECO:0000259" key="12">
    <source>
        <dbReference type="Pfam" id="PF00288"/>
    </source>
</evidence>
<dbReference type="PRINTS" id="PR00959">
    <property type="entry name" value="MEVGALKINASE"/>
</dbReference>
<evidence type="ECO:0000259" key="14">
    <source>
        <dbReference type="Pfam" id="PF10509"/>
    </source>
</evidence>
<sequence>MTDRTASAVVASVTAAFEQAFGSAPEGVWSAPGRVNLIGEHTDYNGGLCLPIALPQRTFAAVSRRDDDRLRMVSAQQDGISEVALDDISPERPGGWGAYVAGVLWAMRRDGFDIGGLDVVVDSTVPFGAGLSSSAALECAVAAAVSDLHDLGLLDSAEGRARLAARCVEAENVIAGAPTGGMDQSASLLCDEAAALLLDCRSGATEQVPFDLAATGHALLVTDTRAEHALNDGQYAARRDACERAAATLGVETLREIAPAELPASLDRLGSDEDRRRVRHVVTEIERVTLAVDALRAGDLDEVGRLFDASHASLRDDYEVSCDELDVATATARAHGALGARMTGGGFGGSCIAIVPGDRVEEVAGAVAAAFEEHGYTPPVSFAVVASAPAHREPSAMPGTADA</sequence>
<dbReference type="EMBL" id="VFPM01000004">
    <property type="protein sequence ID" value="TQM57415.1"/>
    <property type="molecule type" value="Genomic_DNA"/>
</dbReference>
<dbReference type="InterPro" id="IPR013750">
    <property type="entry name" value="GHMP_kinase_C_dom"/>
</dbReference>
<dbReference type="FunFam" id="3.30.230.10:FF:000017">
    <property type="entry name" value="Galactokinase"/>
    <property type="match status" value="1"/>
</dbReference>
<evidence type="ECO:0000256" key="4">
    <source>
        <dbReference type="ARBA" id="ARBA00022723"/>
    </source>
</evidence>
<dbReference type="GO" id="GO:0005829">
    <property type="term" value="C:cytosol"/>
    <property type="evidence" value="ECO:0007669"/>
    <property type="project" value="TreeGrafter"/>
</dbReference>
<keyword evidence="8" id="KW-0460">Magnesium</keyword>
<dbReference type="Proteomes" id="UP000316747">
    <property type="component" value="Unassembled WGS sequence"/>
</dbReference>
<dbReference type="RefSeq" id="WP_141846830.1">
    <property type="nucleotide sequence ID" value="NZ_VFPM01000004.1"/>
</dbReference>
<dbReference type="AlphaFoldDB" id="A0A543HGF1"/>
<dbReference type="EC" id="2.7.1.6" evidence="11"/>
<evidence type="ECO:0000256" key="6">
    <source>
        <dbReference type="ARBA" id="ARBA00022777"/>
    </source>
</evidence>
<dbReference type="Gene3D" id="3.30.70.890">
    <property type="entry name" value="GHMP kinase, C-terminal domain"/>
    <property type="match status" value="1"/>
</dbReference>
<dbReference type="Pfam" id="PF08544">
    <property type="entry name" value="GHMP_kinases_C"/>
    <property type="match status" value="1"/>
</dbReference>
<feature type="domain" description="GHMP kinase N-terminal" evidence="12">
    <location>
        <begin position="99"/>
        <end position="189"/>
    </location>
</feature>
<reference evidence="15 16" key="1">
    <citation type="submission" date="2019-06" db="EMBL/GenBank/DDBJ databases">
        <title>Genome sequencing of plant associated microbes to promote plant fitness in Sorghum bicolor and Oryza sativa.</title>
        <authorList>
            <person name="Coleman-Derr D."/>
        </authorList>
    </citation>
    <scope>NUCLEOTIDE SEQUENCE [LARGE SCALE GENOMIC DNA]</scope>
    <source>
        <strain evidence="15 16">KV-663</strain>
    </source>
</reference>
<dbReference type="Gene3D" id="3.30.230.10">
    <property type="match status" value="1"/>
</dbReference>
<dbReference type="GO" id="GO:0004335">
    <property type="term" value="F:galactokinase activity"/>
    <property type="evidence" value="ECO:0007669"/>
    <property type="project" value="UniProtKB-UniRule"/>
</dbReference>
<dbReference type="PANTHER" id="PTHR10457:SF7">
    <property type="entry name" value="GALACTOKINASE-RELATED"/>
    <property type="match status" value="1"/>
</dbReference>
<keyword evidence="5" id="KW-0547">Nucleotide-binding</keyword>
<dbReference type="InterPro" id="IPR019741">
    <property type="entry name" value="Galactokinase_CS"/>
</dbReference>
<keyword evidence="7" id="KW-0067">ATP-binding</keyword>
<dbReference type="Pfam" id="PF10509">
    <property type="entry name" value="GalKase_gal_bdg"/>
    <property type="match status" value="1"/>
</dbReference>
<dbReference type="PROSITE" id="PS00627">
    <property type="entry name" value="GHMP_KINASES_ATP"/>
    <property type="match status" value="1"/>
</dbReference>
<feature type="domain" description="Galactokinase N-terminal" evidence="14">
    <location>
        <begin position="16"/>
        <end position="64"/>
    </location>
</feature>
<evidence type="ECO:0000313" key="15">
    <source>
        <dbReference type="EMBL" id="TQM57415.1"/>
    </source>
</evidence>
<keyword evidence="3" id="KW-0808">Transferase</keyword>
<protein>
    <recommendedName>
        <fullName evidence="11">Galactokinase</fullName>
        <ecNumber evidence="11">2.7.1.6</ecNumber>
    </recommendedName>
</protein>
<name>A0A543HGF1_9MICO</name>
<evidence type="ECO:0000256" key="5">
    <source>
        <dbReference type="ARBA" id="ARBA00022741"/>
    </source>
</evidence>
<evidence type="ECO:0000256" key="3">
    <source>
        <dbReference type="ARBA" id="ARBA00022679"/>
    </source>
</evidence>
<evidence type="ECO:0000256" key="9">
    <source>
        <dbReference type="ARBA" id="ARBA00023144"/>
    </source>
</evidence>
<accession>A0A543HGF1</accession>
<dbReference type="GO" id="GO:0006012">
    <property type="term" value="P:galactose metabolic process"/>
    <property type="evidence" value="ECO:0007669"/>
    <property type="project" value="UniProtKB-UniRule"/>
</dbReference>
<evidence type="ECO:0000256" key="1">
    <source>
        <dbReference type="ARBA" id="ARBA00006566"/>
    </source>
</evidence>
<organism evidence="15 16">
    <name type="scientific">Humibacillus xanthopallidus</name>
    <dbReference type="NCBI Taxonomy" id="412689"/>
    <lineage>
        <taxon>Bacteria</taxon>
        <taxon>Bacillati</taxon>
        <taxon>Actinomycetota</taxon>
        <taxon>Actinomycetes</taxon>
        <taxon>Micrococcales</taxon>
        <taxon>Intrasporangiaceae</taxon>
        <taxon>Humibacillus</taxon>
    </lineage>
</organism>
<keyword evidence="6 15" id="KW-0418">Kinase</keyword>
<dbReference type="NCBIfam" id="TIGR00131">
    <property type="entry name" value="gal_kin"/>
    <property type="match status" value="1"/>
</dbReference>
<keyword evidence="10" id="KW-0119">Carbohydrate metabolism</keyword>
<dbReference type="InterPro" id="IPR000705">
    <property type="entry name" value="Galactokinase"/>
</dbReference>
<keyword evidence="2" id="KW-0963">Cytoplasm</keyword>
<dbReference type="PROSITE" id="PS00106">
    <property type="entry name" value="GALACTOKINASE"/>
    <property type="match status" value="1"/>
</dbReference>
<dbReference type="PIRSF" id="PIRSF000530">
    <property type="entry name" value="Galactokinase"/>
    <property type="match status" value="1"/>
</dbReference>
<evidence type="ECO:0000256" key="10">
    <source>
        <dbReference type="ARBA" id="ARBA00023277"/>
    </source>
</evidence>
<keyword evidence="4" id="KW-0479">Metal-binding</keyword>
<dbReference type="InterPro" id="IPR006203">
    <property type="entry name" value="GHMP_knse_ATP-bd_CS"/>
</dbReference>
<dbReference type="InterPro" id="IPR014721">
    <property type="entry name" value="Ribsml_uS5_D2-typ_fold_subgr"/>
</dbReference>
<keyword evidence="9" id="KW-0299">Galactose metabolism</keyword>
<feature type="domain" description="GHMP kinase C-terminal" evidence="13">
    <location>
        <begin position="292"/>
        <end position="372"/>
    </location>
</feature>
<dbReference type="InterPro" id="IPR020568">
    <property type="entry name" value="Ribosomal_Su5_D2-typ_SF"/>
</dbReference>
<dbReference type="FunFam" id="3.30.70.890:FF:000001">
    <property type="entry name" value="Galactokinase"/>
    <property type="match status" value="1"/>
</dbReference>
<dbReference type="InterPro" id="IPR036554">
    <property type="entry name" value="GHMP_kinase_C_sf"/>
</dbReference>